<keyword evidence="3" id="KW-1185">Reference proteome</keyword>
<feature type="compositionally biased region" description="Basic residues" evidence="1">
    <location>
        <begin position="12"/>
        <end position="22"/>
    </location>
</feature>
<dbReference type="AlphaFoldDB" id="A0A4Z1J4U8"/>
<evidence type="ECO:0000313" key="3">
    <source>
        <dbReference type="Proteomes" id="UP000297452"/>
    </source>
</evidence>
<proteinExistence type="predicted"/>
<feature type="region of interest" description="Disordered" evidence="1">
    <location>
        <begin position="1"/>
        <end position="24"/>
    </location>
</feature>
<dbReference type="EMBL" id="PQXJ01000058">
    <property type="protein sequence ID" value="TGO66582.1"/>
    <property type="molecule type" value="Genomic_DNA"/>
</dbReference>
<evidence type="ECO:0000313" key="2">
    <source>
        <dbReference type="EMBL" id="TGO66582.1"/>
    </source>
</evidence>
<dbReference type="Proteomes" id="UP000297452">
    <property type="component" value="Unassembled WGS sequence"/>
</dbReference>
<reference evidence="2 3" key="1">
    <citation type="submission" date="2017-12" db="EMBL/GenBank/DDBJ databases">
        <title>Comparative genomics of Botrytis spp.</title>
        <authorList>
            <person name="Valero-Jimenez C.A."/>
            <person name="Tapia P."/>
            <person name="Veloso J."/>
            <person name="Silva-Moreno E."/>
            <person name="Staats M."/>
            <person name="Valdes J.H."/>
            <person name="Van Kan J.A.L."/>
        </authorList>
    </citation>
    <scope>NUCLEOTIDE SEQUENCE [LARGE SCALE GENOMIC DNA]</scope>
    <source>
        <strain evidence="2 3">MUCL2120</strain>
    </source>
</reference>
<organism evidence="2 3">
    <name type="scientific">Botryotinia narcissicola</name>
    <dbReference type="NCBI Taxonomy" id="278944"/>
    <lineage>
        <taxon>Eukaryota</taxon>
        <taxon>Fungi</taxon>
        <taxon>Dikarya</taxon>
        <taxon>Ascomycota</taxon>
        <taxon>Pezizomycotina</taxon>
        <taxon>Leotiomycetes</taxon>
        <taxon>Helotiales</taxon>
        <taxon>Sclerotiniaceae</taxon>
        <taxon>Botryotinia</taxon>
    </lineage>
</organism>
<comment type="caution">
    <text evidence="2">The sequence shown here is derived from an EMBL/GenBank/DDBJ whole genome shotgun (WGS) entry which is preliminary data.</text>
</comment>
<name>A0A4Z1J4U8_9HELO</name>
<evidence type="ECO:0000256" key="1">
    <source>
        <dbReference type="SAM" id="MobiDB-lite"/>
    </source>
</evidence>
<sequence>MSSNLQAQYILSKKRSRSKTVSKGKDKRIQDLYRSLGFYPVADSELKKKINIFANSLNITPLKVMSKENPEAQELAK</sequence>
<protein>
    <submittedName>
        <fullName evidence="2">Uncharacterized protein</fullName>
    </submittedName>
</protein>
<accession>A0A4Z1J4U8</accession>
<gene>
    <name evidence="2" type="ORF">BOTNAR_0058g00170</name>
</gene>